<accession>A0A8J3Z9J5</accession>
<dbReference type="CDD" id="cd20736">
    <property type="entry name" value="PoNe_Nuclease"/>
    <property type="match status" value="1"/>
</dbReference>
<proteinExistence type="inferred from homology"/>
<dbReference type="NCBIfam" id="NF009154">
    <property type="entry name" value="PRK12497.3-3"/>
    <property type="match status" value="1"/>
</dbReference>
<dbReference type="InterPro" id="IPR011335">
    <property type="entry name" value="Restrct_endonuc-II-like"/>
</dbReference>
<evidence type="ECO:0000256" key="1">
    <source>
        <dbReference type="ARBA" id="ARBA00006738"/>
    </source>
</evidence>
<comment type="caution">
    <text evidence="3">The sequence shown here is derived from an EMBL/GenBank/DDBJ whole genome shotgun (WGS) entry which is preliminary data.</text>
</comment>
<dbReference type="AlphaFoldDB" id="A0A8J3Z9J5"/>
<comment type="similarity">
    <text evidence="1 2">Belongs to the UPF0102 family.</text>
</comment>
<dbReference type="Proteomes" id="UP000612585">
    <property type="component" value="Unassembled WGS sequence"/>
</dbReference>
<dbReference type="HAMAP" id="MF_00048">
    <property type="entry name" value="UPF0102"/>
    <property type="match status" value="1"/>
</dbReference>
<dbReference type="InterPro" id="IPR003509">
    <property type="entry name" value="UPF0102_YraN-like"/>
</dbReference>
<evidence type="ECO:0000313" key="3">
    <source>
        <dbReference type="EMBL" id="GIJ58867.1"/>
    </source>
</evidence>
<evidence type="ECO:0000313" key="4">
    <source>
        <dbReference type="Proteomes" id="UP000612585"/>
    </source>
</evidence>
<dbReference type="Gene3D" id="3.40.1350.10">
    <property type="match status" value="1"/>
</dbReference>
<dbReference type="PANTHER" id="PTHR34039">
    <property type="entry name" value="UPF0102 PROTEIN YRAN"/>
    <property type="match status" value="1"/>
</dbReference>
<dbReference type="Pfam" id="PF02021">
    <property type="entry name" value="UPF0102"/>
    <property type="match status" value="1"/>
</dbReference>
<dbReference type="NCBIfam" id="NF009150">
    <property type="entry name" value="PRK12497.1-3"/>
    <property type="match status" value="1"/>
</dbReference>
<keyword evidence="4" id="KW-1185">Reference proteome</keyword>
<sequence length="120" mass="13418">MSLASNAVGAYGERRAAAYLVNEAGMQVLDLNWRCADGELDIVARDANEIVFIEVKTRRDREFGLPAEAVVPAKRHRLRRLALRWLAAHPGHHEAIRFDVVSVLRPRSGPALIEHVRAAF</sequence>
<dbReference type="GO" id="GO:0003676">
    <property type="term" value="F:nucleic acid binding"/>
    <property type="evidence" value="ECO:0007669"/>
    <property type="project" value="InterPro"/>
</dbReference>
<dbReference type="InterPro" id="IPR011856">
    <property type="entry name" value="tRNA_endonuc-like_dom_sf"/>
</dbReference>
<gene>
    <name evidence="3" type="ORF">Vau01_063830</name>
</gene>
<organism evidence="3 4">
    <name type="scientific">Virgisporangium aurantiacum</name>
    <dbReference type="NCBI Taxonomy" id="175570"/>
    <lineage>
        <taxon>Bacteria</taxon>
        <taxon>Bacillati</taxon>
        <taxon>Actinomycetota</taxon>
        <taxon>Actinomycetes</taxon>
        <taxon>Micromonosporales</taxon>
        <taxon>Micromonosporaceae</taxon>
        <taxon>Virgisporangium</taxon>
    </lineage>
</organism>
<dbReference type="PANTHER" id="PTHR34039:SF1">
    <property type="entry name" value="UPF0102 PROTEIN YRAN"/>
    <property type="match status" value="1"/>
</dbReference>
<name>A0A8J3Z9J5_9ACTN</name>
<protein>
    <recommendedName>
        <fullName evidence="2">UPF0102 protein Vau01_063830</fullName>
    </recommendedName>
</protein>
<dbReference type="SUPFAM" id="SSF52980">
    <property type="entry name" value="Restriction endonuclease-like"/>
    <property type="match status" value="1"/>
</dbReference>
<reference evidence="3" key="1">
    <citation type="submission" date="2021-01" db="EMBL/GenBank/DDBJ databases">
        <title>Whole genome shotgun sequence of Virgisporangium aurantiacum NBRC 16421.</title>
        <authorList>
            <person name="Komaki H."/>
            <person name="Tamura T."/>
        </authorList>
    </citation>
    <scope>NUCLEOTIDE SEQUENCE</scope>
    <source>
        <strain evidence="3">NBRC 16421</strain>
    </source>
</reference>
<evidence type="ECO:0000256" key="2">
    <source>
        <dbReference type="HAMAP-Rule" id="MF_00048"/>
    </source>
</evidence>
<dbReference type="RefSeq" id="WP_204000274.1">
    <property type="nucleotide sequence ID" value="NZ_BOPG01000043.1"/>
</dbReference>
<dbReference type="EMBL" id="BOPG01000043">
    <property type="protein sequence ID" value="GIJ58867.1"/>
    <property type="molecule type" value="Genomic_DNA"/>
</dbReference>